<sequence length="144" mass="16634">MNTAANSGVTLKLTNEEAEKLIKFLINHPKFNDFTPRERRSYETDDPSEFLNIIEKLEDNLKNTCKIIRSFIKQSEQNNNDISKMIDAERQDMENCFSFLNERISIIQRLVNDKIVELVGKLPINDENPNYSTSDSTNDDVDSS</sequence>
<accession>A0A0N5B2L2</accession>
<dbReference type="Proteomes" id="UP000046392">
    <property type="component" value="Unplaced"/>
</dbReference>
<dbReference type="AlphaFoldDB" id="A0A0N5B2L2"/>
<evidence type="ECO:0000313" key="2">
    <source>
        <dbReference type="WBParaSite" id="SPAL_0000031800.1"/>
    </source>
</evidence>
<evidence type="ECO:0000313" key="1">
    <source>
        <dbReference type="Proteomes" id="UP000046392"/>
    </source>
</evidence>
<protein>
    <submittedName>
        <fullName evidence="2">Mediator of RNA polymerase II transcription subunit 7</fullName>
    </submittedName>
</protein>
<name>A0A0N5B2L2_STREA</name>
<proteinExistence type="predicted"/>
<dbReference type="WBParaSite" id="SPAL_0000031800.1">
    <property type="protein sequence ID" value="SPAL_0000031800.1"/>
    <property type="gene ID" value="SPAL_0000031800"/>
</dbReference>
<organism evidence="1 2">
    <name type="scientific">Strongyloides papillosus</name>
    <name type="common">Intestinal threadworm</name>
    <dbReference type="NCBI Taxonomy" id="174720"/>
    <lineage>
        <taxon>Eukaryota</taxon>
        <taxon>Metazoa</taxon>
        <taxon>Ecdysozoa</taxon>
        <taxon>Nematoda</taxon>
        <taxon>Chromadorea</taxon>
        <taxon>Rhabditida</taxon>
        <taxon>Tylenchina</taxon>
        <taxon>Panagrolaimomorpha</taxon>
        <taxon>Strongyloidoidea</taxon>
        <taxon>Strongyloididae</taxon>
        <taxon>Strongyloides</taxon>
    </lineage>
</organism>
<keyword evidence="1" id="KW-1185">Reference proteome</keyword>
<reference evidence="2" key="1">
    <citation type="submission" date="2017-02" db="UniProtKB">
        <authorList>
            <consortium name="WormBaseParasite"/>
        </authorList>
    </citation>
    <scope>IDENTIFICATION</scope>
</reference>